<comment type="similarity">
    <text evidence="2 10">Belongs to the class-II aminoacyl-tRNA synthetase family.</text>
</comment>
<keyword evidence="4 10" id="KW-0436">Ligase</keyword>
<dbReference type="Pfam" id="PF02092">
    <property type="entry name" value="tRNA_synt_2f"/>
    <property type="match status" value="1"/>
</dbReference>
<evidence type="ECO:0000256" key="7">
    <source>
        <dbReference type="ARBA" id="ARBA00022917"/>
    </source>
</evidence>
<evidence type="ECO:0000256" key="1">
    <source>
        <dbReference type="ARBA" id="ARBA00004496"/>
    </source>
</evidence>
<dbReference type="OrthoDB" id="9775440at2"/>
<name>A0A4Q2K1H0_9ACTN</name>
<evidence type="ECO:0000256" key="6">
    <source>
        <dbReference type="ARBA" id="ARBA00022840"/>
    </source>
</evidence>
<comment type="catalytic activity">
    <reaction evidence="9 10">
        <text>tRNA(Gly) + glycine + ATP = glycyl-tRNA(Gly) + AMP + diphosphate</text>
        <dbReference type="Rhea" id="RHEA:16013"/>
        <dbReference type="Rhea" id="RHEA-COMP:9664"/>
        <dbReference type="Rhea" id="RHEA-COMP:9683"/>
        <dbReference type="ChEBI" id="CHEBI:30616"/>
        <dbReference type="ChEBI" id="CHEBI:33019"/>
        <dbReference type="ChEBI" id="CHEBI:57305"/>
        <dbReference type="ChEBI" id="CHEBI:78442"/>
        <dbReference type="ChEBI" id="CHEBI:78522"/>
        <dbReference type="ChEBI" id="CHEBI:456215"/>
        <dbReference type="EC" id="6.1.1.14"/>
    </reaction>
</comment>
<keyword evidence="6 10" id="KW-0067">ATP-binding</keyword>
<evidence type="ECO:0000313" key="12">
    <source>
        <dbReference type="EMBL" id="RXZ54238.1"/>
    </source>
</evidence>
<evidence type="ECO:0000256" key="5">
    <source>
        <dbReference type="ARBA" id="ARBA00022741"/>
    </source>
</evidence>
<dbReference type="GO" id="GO:0005829">
    <property type="term" value="C:cytosol"/>
    <property type="evidence" value="ECO:0007669"/>
    <property type="project" value="TreeGrafter"/>
</dbReference>
<comment type="subunit">
    <text evidence="10">Tetramer of two alpha and two beta subunits.</text>
</comment>
<proteinExistence type="inferred from homology"/>
<dbReference type="RefSeq" id="WP_129424408.1">
    <property type="nucleotide sequence ID" value="NZ_SDPW01000001.1"/>
</dbReference>
<dbReference type="SMART" id="SM00836">
    <property type="entry name" value="DALR_1"/>
    <property type="match status" value="1"/>
</dbReference>
<evidence type="ECO:0000256" key="3">
    <source>
        <dbReference type="ARBA" id="ARBA00022490"/>
    </source>
</evidence>
<keyword evidence="3 10" id="KW-0963">Cytoplasm</keyword>
<sequence length="695" mass="74823">MAEKHTLAFEIGVEEIPAFDLDSANKQLEKMVPAAFTDARIPFDSVEIHSSPRRLIVMAYGVADATEALVEEYKGPAAKIAFDADGNPTKAAIGFARGKGLMPENLERREVKGVEYVFATKNIPATPVADLLPDILAGFITAIKWPRSQRWAAYSEYFVRPVRWIVAMLDDVVLPVSFAGATSGNVTFGHRVLAPGAHTVDTAANLLDVVRAAYVIPTQSERERIIREGVAAIEAETGFTAELPAKTLLEVVNLSEYPQPLVSTFDEEFLQVPEEIIVDAMLMHQRYFPLYDADHKLTNKFIIVSNGNPECAATIIDGNERVVRARLDDAKFFYEEDLKHPLEFYVNKLDKVVFQESLGTVKQKAERLVKLAGALAADAQLSEADAADLVRAAQLCKADLVTNAVIEFTSVQGVMGSYYAAASGETPQVAQAIGQHYQPRFAGDELPETTVGKLVALADKLDTICGLFSVGQGPTGSSDPFALRRSAIGIVNMLEAGVSISLAAAIDCSLAAFAEQGVQFDAAAVRAEVVDFFVTRTKVMLRDAGVEADTIDAVLAAGVEEPAVIGQRAHALEDARANDAETFDNLATAYARANNLRKPELGSAVDEGLLTEPERPLAAAVAQAEGTVAAALEADSFAAALSELAALRAPIDGFFADVMVMDEDPALRDNRLRLLNRFVAVFANVADFGKMAKSK</sequence>
<feature type="domain" description="DALR anticodon binding" evidence="11">
    <location>
        <begin position="589"/>
        <end position="691"/>
    </location>
</feature>
<comment type="caution">
    <text evidence="12">The sequence shown here is derived from an EMBL/GenBank/DDBJ whole genome shotgun (WGS) entry which is preliminary data.</text>
</comment>
<dbReference type="GO" id="GO:0006420">
    <property type="term" value="P:arginyl-tRNA aminoacylation"/>
    <property type="evidence" value="ECO:0007669"/>
    <property type="project" value="InterPro"/>
</dbReference>
<reference evidence="12 13" key="1">
    <citation type="submission" date="2019-01" db="EMBL/GenBank/DDBJ databases">
        <title>Senegalimassilia sp. nov. KGMB04484 isolated human feces.</title>
        <authorList>
            <person name="Han K.-I."/>
            <person name="Kim J.-S."/>
            <person name="Lee K.C."/>
            <person name="Suh M.K."/>
            <person name="Eom M.K."/>
            <person name="Lee J.H."/>
            <person name="Park S.-H."/>
            <person name="Kang S.W."/>
            <person name="Park J.-E."/>
            <person name="Oh B.S."/>
            <person name="Yu S.Y."/>
            <person name="Choi S.-H."/>
            <person name="Lee D.H."/>
            <person name="Yoon H."/>
            <person name="Kim B.-Y."/>
            <person name="Lee J.H."/>
            <person name="Lee J.-S."/>
        </authorList>
    </citation>
    <scope>NUCLEOTIDE SEQUENCE [LARGE SCALE GENOMIC DNA]</scope>
    <source>
        <strain evidence="12 13">KGMB04484</strain>
    </source>
</reference>
<dbReference type="GO" id="GO:0005524">
    <property type="term" value="F:ATP binding"/>
    <property type="evidence" value="ECO:0007669"/>
    <property type="project" value="UniProtKB-UniRule"/>
</dbReference>
<keyword evidence="7 10" id="KW-0648">Protein biosynthesis</keyword>
<dbReference type="PRINTS" id="PR01045">
    <property type="entry name" value="TRNASYNTHGB"/>
</dbReference>
<keyword evidence="5 10" id="KW-0547">Nucleotide-binding</keyword>
<gene>
    <name evidence="10" type="primary">glyS</name>
    <name evidence="12" type="ORF">ET524_06935</name>
</gene>
<dbReference type="InterPro" id="IPR008909">
    <property type="entry name" value="DALR_anticod-bd"/>
</dbReference>
<dbReference type="Pfam" id="PF05746">
    <property type="entry name" value="DALR_1"/>
    <property type="match status" value="1"/>
</dbReference>
<dbReference type="PROSITE" id="PS50861">
    <property type="entry name" value="AA_TRNA_LIGASE_II_GLYAB"/>
    <property type="match status" value="1"/>
</dbReference>
<dbReference type="AlphaFoldDB" id="A0A4Q2K1H0"/>
<dbReference type="PANTHER" id="PTHR30075:SF2">
    <property type="entry name" value="GLYCINE--TRNA LIGASE, CHLOROPLASTIC_MITOCHONDRIAL 2"/>
    <property type="match status" value="1"/>
</dbReference>
<evidence type="ECO:0000313" key="13">
    <source>
        <dbReference type="Proteomes" id="UP000293345"/>
    </source>
</evidence>
<dbReference type="InterPro" id="IPR015944">
    <property type="entry name" value="Gly-tRNA-synth_bsu"/>
</dbReference>
<dbReference type="EMBL" id="SDPW01000001">
    <property type="protein sequence ID" value="RXZ54238.1"/>
    <property type="molecule type" value="Genomic_DNA"/>
</dbReference>
<evidence type="ECO:0000256" key="4">
    <source>
        <dbReference type="ARBA" id="ARBA00022598"/>
    </source>
</evidence>
<keyword evidence="13" id="KW-1185">Reference proteome</keyword>
<dbReference type="GO" id="GO:0004820">
    <property type="term" value="F:glycine-tRNA ligase activity"/>
    <property type="evidence" value="ECO:0007669"/>
    <property type="project" value="UniProtKB-UniRule"/>
</dbReference>
<evidence type="ECO:0000256" key="8">
    <source>
        <dbReference type="ARBA" id="ARBA00023146"/>
    </source>
</evidence>
<dbReference type="Proteomes" id="UP000293345">
    <property type="component" value="Unassembled WGS sequence"/>
</dbReference>
<accession>A0A4Q2K1H0</accession>
<organism evidence="12 13">
    <name type="scientific">Senegalimassilia faecalis</name>
    <dbReference type="NCBI Taxonomy" id="2509433"/>
    <lineage>
        <taxon>Bacteria</taxon>
        <taxon>Bacillati</taxon>
        <taxon>Actinomycetota</taxon>
        <taxon>Coriobacteriia</taxon>
        <taxon>Coriobacteriales</taxon>
        <taxon>Coriobacteriaceae</taxon>
        <taxon>Senegalimassilia</taxon>
    </lineage>
</organism>
<dbReference type="HAMAP" id="MF_00255">
    <property type="entry name" value="Gly_tRNA_synth_beta"/>
    <property type="match status" value="1"/>
</dbReference>
<evidence type="ECO:0000259" key="11">
    <source>
        <dbReference type="SMART" id="SM00836"/>
    </source>
</evidence>
<evidence type="ECO:0000256" key="2">
    <source>
        <dbReference type="ARBA" id="ARBA00008226"/>
    </source>
</evidence>
<protein>
    <recommendedName>
        <fullName evidence="10">Glycine--tRNA ligase beta subunit</fullName>
        <ecNumber evidence="10">6.1.1.14</ecNumber>
    </recommendedName>
    <alternativeName>
        <fullName evidence="10">Glycyl-tRNA synthetase beta subunit</fullName>
        <shortName evidence="10">GlyRS</shortName>
    </alternativeName>
</protein>
<dbReference type="InterPro" id="IPR006194">
    <property type="entry name" value="Gly-tRNA-synth_heterodimer"/>
</dbReference>
<dbReference type="PANTHER" id="PTHR30075">
    <property type="entry name" value="GLYCYL-TRNA SYNTHETASE"/>
    <property type="match status" value="1"/>
</dbReference>
<keyword evidence="8 10" id="KW-0030">Aminoacyl-tRNA synthetase</keyword>
<dbReference type="SUPFAM" id="SSF109604">
    <property type="entry name" value="HD-domain/PDEase-like"/>
    <property type="match status" value="1"/>
</dbReference>
<dbReference type="EC" id="6.1.1.14" evidence="10"/>
<evidence type="ECO:0000256" key="10">
    <source>
        <dbReference type="HAMAP-Rule" id="MF_00255"/>
    </source>
</evidence>
<evidence type="ECO:0000256" key="9">
    <source>
        <dbReference type="ARBA" id="ARBA00047937"/>
    </source>
</evidence>
<dbReference type="NCBIfam" id="TIGR00211">
    <property type="entry name" value="glyS"/>
    <property type="match status" value="1"/>
</dbReference>
<dbReference type="GO" id="GO:0004814">
    <property type="term" value="F:arginine-tRNA ligase activity"/>
    <property type="evidence" value="ECO:0007669"/>
    <property type="project" value="InterPro"/>
</dbReference>
<comment type="subcellular location">
    <subcellularLocation>
        <location evidence="1 10">Cytoplasm</location>
    </subcellularLocation>
</comment>
<dbReference type="GO" id="GO:0006426">
    <property type="term" value="P:glycyl-tRNA aminoacylation"/>
    <property type="evidence" value="ECO:0007669"/>
    <property type="project" value="UniProtKB-UniRule"/>
</dbReference>